<accession>A0A914QUW1</accession>
<evidence type="ECO:0000256" key="3">
    <source>
        <dbReference type="ARBA" id="ARBA00023002"/>
    </source>
</evidence>
<comment type="similarity">
    <text evidence="1">Belongs to the carotenoid oxygenase family.</text>
</comment>
<proteinExistence type="inferred from homology"/>
<dbReference type="GO" id="GO:0016121">
    <property type="term" value="P:carotene catabolic process"/>
    <property type="evidence" value="ECO:0007669"/>
    <property type="project" value="TreeGrafter"/>
</dbReference>
<keyword evidence="6" id="KW-1185">Reference proteome</keyword>
<evidence type="ECO:0000313" key="7">
    <source>
        <dbReference type="WBParaSite" id="PDA_v2.g7955.t1"/>
    </source>
</evidence>
<dbReference type="Proteomes" id="UP000887578">
    <property type="component" value="Unplaced"/>
</dbReference>
<comment type="cofactor">
    <cofactor evidence="5">
        <name>Fe(2+)</name>
        <dbReference type="ChEBI" id="CHEBI:29033"/>
    </cofactor>
    <text evidence="5">Binds 1 Fe(2+) ion per subunit.</text>
</comment>
<dbReference type="PANTHER" id="PTHR10543:SF24">
    <property type="entry name" value="CAROTENOID ISOMEROOXYGENASE"/>
    <property type="match status" value="1"/>
</dbReference>
<dbReference type="WBParaSite" id="PDA_v2.g7955.t1">
    <property type="protein sequence ID" value="PDA_v2.g7955.t1"/>
    <property type="gene ID" value="PDA_v2.g7955"/>
</dbReference>
<dbReference type="InterPro" id="IPR004294">
    <property type="entry name" value="Carotenoid_Oase"/>
</dbReference>
<dbReference type="AlphaFoldDB" id="A0A914QUW1"/>
<name>A0A914QUW1_9BILA</name>
<evidence type="ECO:0000256" key="2">
    <source>
        <dbReference type="ARBA" id="ARBA00022723"/>
    </source>
</evidence>
<sequence length="110" mass="12543">MPESLDGLVKLNVETGKTITWIRDHKKQIATEPVFVPHPETKDEDDGTNFRLKKNAYKIVLGLILAPVITFEDNDFPFVVILDAKTFTEVARCRIDHPLPLSLHAQFYPN</sequence>
<feature type="binding site" evidence="5">
    <location>
        <position position="104"/>
    </location>
    <ligand>
        <name>Fe cation</name>
        <dbReference type="ChEBI" id="CHEBI:24875"/>
        <note>catalytic</note>
    </ligand>
</feature>
<keyword evidence="3" id="KW-0560">Oxidoreductase</keyword>
<reference evidence="7" key="1">
    <citation type="submission" date="2022-11" db="UniProtKB">
        <authorList>
            <consortium name="WormBaseParasite"/>
        </authorList>
    </citation>
    <scope>IDENTIFICATION</scope>
</reference>
<keyword evidence="2 5" id="KW-0479">Metal-binding</keyword>
<dbReference type="GO" id="GO:0046872">
    <property type="term" value="F:metal ion binding"/>
    <property type="evidence" value="ECO:0007669"/>
    <property type="project" value="UniProtKB-KW"/>
</dbReference>
<dbReference type="GO" id="GO:0042574">
    <property type="term" value="P:retinal metabolic process"/>
    <property type="evidence" value="ECO:0007669"/>
    <property type="project" value="TreeGrafter"/>
</dbReference>
<dbReference type="GO" id="GO:0003834">
    <property type="term" value="F:beta-carotene 15,15'-dioxygenase activity"/>
    <property type="evidence" value="ECO:0007669"/>
    <property type="project" value="TreeGrafter"/>
</dbReference>
<organism evidence="6 7">
    <name type="scientific">Panagrolaimus davidi</name>
    <dbReference type="NCBI Taxonomy" id="227884"/>
    <lineage>
        <taxon>Eukaryota</taxon>
        <taxon>Metazoa</taxon>
        <taxon>Ecdysozoa</taxon>
        <taxon>Nematoda</taxon>
        <taxon>Chromadorea</taxon>
        <taxon>Rhabditida</taxon>
        <taxon>Tylenchina</taxon>
        <taxon>Panagrolaimomorpha</taxon>
        <taxon>Panagrolaimoidea</taxon>
        <taxon>Panagrolaimidae</taxon>
        <taxon>Panagrolaimus</taxon>
    </lineage>
</organism>
<evidence type="ECO:0000256" key="1">
    <source>
        <dbReference type="ARBA" id="ARBA00006787"/>
    </source>
</evidence>
<protein>
    <submittedName>
        <fullName evidence="7">Reverse transcriptase/retrotransposon-derived protein RNase H-like domain-containing protein</fullName>
    </submittedName>
</protein>
<evidence type="ECO:0000256" key="5">
    <source>
        <dbReference type="PIRSR" id="PIRSR604294-1"/>
    </source>
</evidence>
<dbReference type="PANTHER" id="PTHR10543">
    <property type="entry name" value="BETA-CAROTENE DIOXYGENASE"/>
    <property type="match status" value="1"/>
</dbReference>
<evidence type="ECO:0000256" key="4">
    <source>
        <dbReference type="ARBA" id="ARBA00023004"/>
    </source>
</evidence>
<dbReference type="Pfam" id="PF03055">
    <property type="entry name" value="RPE65"/>
    <property type="match status" value="1"/>
</dbReference>
<keyword evidence="4 5" id="KW-0408">Iron</keyword>
<evidence type="ECO:0000313" key="6">
    <source>
        <dbReference type="Proteomes" id="UP000887578"/>
    </source>
</evidence>
<dbReference type="GO" id="GO:0010436">
    <property type="term" value="F:carotenoid dioxygenase activity"/>
    <property type="evidence" value="ECO:0007669"/>
    <property type="project" value="TreeGrafter"/>
</dbReference>